<protein>
    <submittedName>
        <fullName evidence="1">Uncharacterized protein</fullName>
    </submittedName>
</protein>
<evidence type="ECO:0000313" key="2">
    <source>
        <dbReference type="Proteomes" id="UP001597512"/>
    </source>
</evidence>
<sequence>MKSASLDALYTKLAPVVGTTAASLLPLGTQREAGHFNVFSVEDLMRCYHTKPLMAFDRRAFYKISLVRGRSRV</sequence>
<dbReference type="RefSeq" id="WP_381501430.1">
    <property type="nucleotide sequence ID" value="NZ_JBHUOM010000006.1"/>
</dbReference>
<dbReference type="Proteomes" id="UP001597512">
    <property type="component" value="Unassembled WGS sequence"/>
</dbReference>
<reference evidence="2" key="1">
    <citation type="journal article" date="2019" name="Int. J. Syst. Evol. Microbiol.">
        <title>The Global Catalogue of Microorganisms (GCM) 10K type strain sequencing project: providing services to taxonomists for standard genome sequencing and annotation.</title>
        <authorList>
            <consortium name="The Broad Institute Genomics Platform"/>
            <consortium name="The Broad Institute Genome Sequencing Center for Infectious Disease"/>
            <person name="Wu L."/>
            <person name="Ma J."/>
        </authorList>
    </citation>
    <scope>NUCLEOTIDE SEQUENCE [LARGE SCALE GENOMIC DNA]</scope>
    <source>
        <strain evidence="2">KCTC 52490</strain>
    </source>
</reference>
<organism evidence="1 2">
    <name type="scientific">Spirosoma flavum</name>
    <dbReference type="NCBI Taxonomy" id="2048557"/>
    <lineage>
        <taxon>Bacteria</taxon>
        <taxon>Pseudomonadati</taxon>
        <taxon>Bacteroidota</taxon>
        <taxon>Cytophagia</taxon>
        <taxon>Cytophagales</taxon>
        <taxon>Cytophagaceae</taxon>
        <taxon>Spirosoma</taxon>
    </lineage>
</organism>
<proteinExistence type="predicted"/>
<gene>
    <name evidence="1" type="ORF">ACFS25_13380</name>
</gene>
<comment type="caution">
    <text evidence="1">The sequence shown here is derived from an EMBL/GenBank/DDBJ whole genome shotgun (WGS) entry which is preliminary data.</text>
</comment>
<evidence type="ECO:0000313" key="1">
    <source>
        <dbReference type="EMBL" id="MFD2934780.1"/>
    </source>
</evidence>
<keyword evidence="2" id="KW-1185">Reference proteome</keyword>
<dbReference type="EMBL" id="JBHUOM010000006">
    <property type="protein sequence ID" value="MFD2934780.1"/>
    <property type="molecule type" value="Genomic_DNA"/>
</dbReference>
<accession>A0ABW6ALV1</accession>
<name>A0ABW6ALV1_9BACT</name>